<dbReference type="GeneID" id="56038895"/>
<gene>
    <name evidence="1" type="ORF">HUG12_15510</name>
</gene>
<sequence length="52" mass="5780">MDEDSLEADTDRYCPDCMYEVYSGDGNYFCNNCNAVVPYSDAVKGDDIHAST</sequence>
<reference evidence="1 2" key="1">
    <citation type="submission" date="2020-06" db="EMBL/GenBank/DDBJ databases">
        <title>NJ-3-1, isolated from saline soil.</title>
        <authorList>
            <person name="Cui H.L."/>
            <person name="Shi X."/>
        </authorList>
    </citation>
    <scope>NUCLEOTIDE SEQUENCE [LARGE SCALE GENOMIC DNA]</scope>
    <source>
        <strain evidence="1 2">NJ-3-1</strain>
    </source>
</reference>
<keyword evidence="2" id="KW-1185">Reference proteome</keyword>
<dbReference type="KEGG" id="halu:HUG12_15510"/>
<organism evidence="1 2">
    <name type="scientific">Halorarum salinum</name>
    <dbReference type="NCBI Taxonomy" id="2743089"/>
    <lineage>
        <taxon>Archaea</taxon>
        <taxon>Methanobacteriati</taxon>
        <taxon>Methanobacteriota</taxon>
        <taxon>Stenosarchaea group</taxon>
        <taxon>Halobacteria</taxon>
        <taxon>Halobacteriales</taxon>
        <taxon>Haloferacaceae</taxon>
        <taxon>Halorarum</taxon>
    </lineage>
</organism>
<dbReference type="RefSeq" id="WP_179269647.1">
    <property type="nucleotide sequence ID" value="NZ_CP058579.1"/>
</dbReference>
<proteinExistence type="predicted"/>
<evidence type="ECO:0000313" key="2">
    <source>
        <dbReference type="Proteomes" id="UP000509626"/>
    </source>
</evidence>
<dbReference type="SUPFAM" id="SSF161187">
    <property type="entry name" value="YfgJ-like"/>
    <property type="match status" value="1"/>
</dbReference>
<protein>
    <submittedName>
        <fullName evidence="1">Uncharacterized protein</fullName>
    </submittedName>
</protein>
<dbReference type="AlphaFoldDB" id="A0A7D5QHX1"/>
<dbReference type="Proteomes" id="UP000509626">
    <property type="component" value="Chromosome"/>
</dbReference>
<name>A0A7D5QHX1_9EURY</name>
<accession>A0A7D5QHX1</accession>
<evidence type="ECO:0000313" key="1">
    <source>
        <dbReference type="EMBL" id="QLG63062.1"/>
    </source>
</evidence>
<dbReference type="EMBL" id="CP058579">
    <property type="protein sequence ID" value="QLG63062.1"/>
    <property type="molecule type" value="Genomic_DNA"/>
</dbReference>